<comment type="caution">
    <text evidence="1">The sequence shown here is derived from an EMBL/GenBank/DDBJ whole genome shotgun (WGS) entry which is preliminary data.</text>
</comment>
<dbReference type="CDD" id="cd00093">
    <property type="entry name" value="HTH_XRE"/>
    <property type="match status" value="1"/>
</dbReference>
<evidence type="ECO:0000313" key="2">
    <source>
        <dbReference type="Proteomes" id="UP000053719"/>
    </source>
</evidence>
<sequence>MATNRLKEILDSKKMSFSELKKLLEEKDFKVNNSQLSLYSSGKRNPKNKKIWVIISEVLNVELQEIITDINAYLTIMAEISENSSEKKEEIENKKIDEELFQELFSLIDKSKASELEKVHRYCGLAATFEKLGEDITKEGAVIDVPSGDYMVKKTNPAISEQVRVNAALIKLDEWFELKRQSNNGGSPKSGEDWSEFT</sequence>
<dbReference type="PATRIC" id="fig|1360.114.peg.641"/>
<dbReference type="InterPro" id="IPR001387">
    <property type="entry name" value="Cro/C1-type_HTH"/>
</dbReference>
<accession>A0A0V8E337</accession>
<name>A0A0V8E337_LACLL</name>
<dbReference type="EMBL" id="LKLU01000094">
    <property type="protein sequence ID" value="KSU20195.1"/>
    <property type="molecule type" value="Genomic_DNA"/>
</dbReference>
<organism evidence="1 2">
    <name type="scientific">Lactococcus lactis subsp. lactis</name>
    <name type="common">Streptococcus lactis</name>
    <dbReference type="NCBI Taxonomy" id="1360"/>
    <lineage>
        <taxon>Bacteria</taxon>
        <taxon>Bacillati</taxon>
        <taxon>Bacillota</taxon>
        <taxon>Bacilli</taxon>
        <taxon>Lactobacillales</taxon>
        <taxon>Streptococcaceae</taxon>
        <taxon>Lactococcus</taxon>
    </lineage>
</organism>
<dbReference type="InterPro" id="IPR010982">
    <property type="entry name" value="Lambda_DNA-bd_dom_sf"/>
</dbReference>
<dbReference type="GO" id="GO:0003677">
    <property type="term" value="F:DNA binding"/>
    <property type="evidence" value="ECO:0007669"/>
    <property type="project" value="InterPro"/>
</dbReference>
<evidence type="ECO:0000313" key="1">
    <source>
        <dbReference type="EMBL" id="KSU20195.1"/>
    </source>
</evidence>
<dbReference type="Gene3D" id="1.10.260.40">
    <property type="entry name" value="lambda repressor-like DNA-binding domains"/>
    <property type="match status" value="1"/>
</dbReference>
<dbReference type="AlphaFoldDB" id="A0A0V8E337"/>
<proteinExistence type="predicted"/>
<protein>
    <submittedName>
        <fullName evidence="1">Uncharacterized protein</fullName>
    </submittedName>
</protein>
<dbReference type="InterPro" id="IPR006448">
    <property type="entry name" value="Phage_term_ssu_P27"/>
</dbReference>
<reference evidence="2" key="1">
    <citation type="submission" date="2015-10" db="EMBL/GenBank/DDBJ databases">
        <title>Draft Genome Sequences of 11 Lactococcus lactis subspecies cremoris strains.</title>
        <authorList>
            <person name="Wels M."/>
            <person name="Backus L."/>
            <person name="Boekhorst J."/>
            <person name="Dijkstra A."/>
            <person name="Beerthuizen M."/>
            <person name="Kelly W."/>
            <person name="Siezen R."/>
            <person name="Bachmann H."/>
            <person name="Van Hijum S."/>
        </authorList>
    </citation>
    <scope>NUCLEOTIDE SEQUENCE [LARGE SCALE GENOMIC DNA]</scope>
    <source>
        <strain evidence="2">M20</strain>
    </source>
</reference>
<dbReference type="Pfam" id="PF05119">
    <property type="entry name" value="Terminase_4"/>
    <property type="match status" value="1"/>
</dbReference>
<dbReference type="RefSeq" id="WP_235586472.1">
    <property type="nucleotide sequence ID" value="NZ_LKLU01000094.1"/>
</dbReference>
<gene>
    <name evidence="1" type="ORF">M20_1629</name>
</gene>
<dbReference type="Proteomes" id="UP000053719">
    <property type="component" value="Unassembled WGS sequence"/>
</dbReference>